<evidence type="ECO:0000256" key="6">
    <source>
        <dbReference type="ARBA" id="ARBA00023125"/>
    </source>
</evidence>
<evidence type="ECO:0000259" key="11">
    <source>
        <dbReference type="PROSITE" id="PS51194"/>
    </source>
</evidence>
<dbReference type="InterPro" id="IPR011545">
    <property type="entry name" value="DEAD/DEAH_box_helicase_dom"/>
</dbReference>
<dbReference type="SUPFAM" id="SSF52540">
    <property type="entry name" value="P-loop containing nucleoside triphosphate hydrolases"/>
    <property type="match status" value="1"/>
</dbReference>
<protein>
    <submittedName>
        <fullName evidence="12">ATP-dependent, 3'-5' DNA helicase with strand annealing activity</fullName>
    </submittedName>
</protein>
<evidence type="ECO:0000256" key="8">
    <source>
        <dbReference type="ARBA" id="ARBA00023235"/>
    </source>
</evidence>
<reference evidence="12" key="1">
    <citation type="submission" date="2018-06" db="EMBL/GenBank/DDBJ databases">
        <authorList>
            <person name="Zhirakovskaya E."/>
        </authorList>
    </citation>
    <scope>NUCLEOTIDE SEQUENCE</scope>
</reference>
<dbReference type="SMART" id="SM00490">
    <property type="entry name" value="HELICc"/>
    <property type="match status" value="1"/>
</dbReference>
<dbReference type="InterPro" id="IPR014001">
    <property type="entry name" value="Helicase_ATP-bd"/>
</dbReference>
<dbReference type="Pfam" id="PF00271">
    <property type="entry name" value="Helicase_C"/>
    <property type="match status" value="1"/>
</dbReference>
<dbReference type="Pfam" id="PF08494">
    <property type="entry name" value="DEAD_assoc"/>
    <property type="match status" value="1"/>
</dbReference>
<sequence>MNAEPNRSQEPGRLPARFEDWFAARGWRPRDHQLEIFARAQKGETTLLIAPTGGGKTLAGFLPALADLTRGVPGKGVHTLYISPLKALAVDIARNLQAPVAEMGLSVRLETRTGDTPAGRRQRQRVNPPDILLTTPEQLALLIADPYAGRYFERLNYIVLDELHALAASKRGDLLALGLARLQKLCPGARRIGLSATVADPDHLARFLASGLACEAAGIVETEGAAAPDISILTAAARVPWAGHLARHAVGDIYEALKVNRLALVFVNTRAQAELLFQELWNANEDNLPIALHHGSLAAGQRRKVEAAMSAGKLRAVVSTSTLDLGIDWGDVDLVINVGAPKGSSRLMQRIGRANHRLDTPSRALLVPANRFEVLECRAALGAVREGHQDAHVARRGGLDVLAQHILGLAVAGPISAREVTKEVTSTAPYEHLTGDDVAKVIDFVATGGYALRAYERYARLRPTDDGRLHITDPKVVQRYRMNVGTIVEEPLVKVRLASRRGRGRASGPLRGGPVLGEIEEYFIDQLVPGDTFLFAGQVLRFEGMAETDALASRTTAQAPKIPSYFGGKFPLSTYLAARVRKILADPECWRDLPPQVREWLQAQRWASVLPRADGLLIETFPRADKHYLVCYPFEGRLAHQTLGMLLTRRLERLGARPLGFVASEYALAIWSLRDLGLMADRGSLDWQMLFSEDMLGDDLEAWIFESSLMKRTFRNCAIISGLVQKRFIGQEKTGRQMTVSTNLIYDVLRAHEPDHVLMRAAWDDASTGLLDVKRLGDLLQRIKGRINHKALERVSPLAVPVMLEIGREPVYGSAQDSLLAEAADQLAEEAMRLV</sequence>
<evidence type="ECO:0000256" key="4">
    <source>
        <dbReference type="ARBA" id="ARBA00022806"/>
    </source>
</evidence>
<keyword evidence="1" id="KW-0547">Nucleotide-binding</keyword>
<dbReference type="PIRSF" id="PIRSF037307">
    <property type="entry name" value="Lhr-like_helic_prd"/>
    <property type="match status" value="1"/>
</dbReference>
<keyword evidence="2" id="KW-0227">DNA damage</keyword>
<dbReference type="InterPro" id="IPR026362">
    <property type="entry name" value="DEXH_lig_assoc"/>
</dbReference>
<dbReference type="NCBIfam" id="TIGR04121">
    <property type="entry name" value="DEXH_lig_assoc"/>
    <property type="match status" value="1"/>
</dbReference>
<dbReference type="InterPro" id="IPR027417">
    <property type="entry name" value="P-loop_NTPase"/>
</dbReference>
<dbReference type="GO" id="GO:0004386">
    <property type="term" value="F:helicase activity"/>
    <property type="evidence" value="ECO:0007669"/>
    <property type="project" value="UniProtKB-KW"/>
</dbReference>
<dbReference type="GO" id="GO:0005524">
    <property type="term" value="F:ATP binding"/>
    <property type="evidence" value="ECO:0007669"/>
    <property type="project" value="UniProtKB-KW"/>
</dbReference>
<gene>
    <name evidence="12" type="ORF">MNBD_ALPHA09-425</name>
</gene>
<proteinExistence type="inferred from homology"/>
<keyword evidence="6" id="KW-0238">DNA-binding</keyword>
<dbReference type="GO" id="GO:0006281">
    <property type="term" value="P:DNA repair"/>
    <property type="evidence" value="ECO:0007669"/>
    <property type="project" value="UniProtKB-KW"/>
</dbReference>
<dbReference type="Pfam" id="PF00270">
    <property type="entry name" value="DEAD"/>
    <property type="match status" value="1"/>
</dbReference>
<dbReference type="GO" id="GO:0016887">
    <property type="term" value="F:ATP hydrolysis activity"/>
    <property type="evidence" value="ECO:0007669"/>
    <property type="project" value="TreeGrafter"/>
</dbReference>
<dbReference type="SMART" id="SM00487">
    <property type="entry name" value="DEXDc"/>
    <property type="match status" value="1"/>
</dbReference>
<evidence type="ECO:0000313" key="12">
    <source>
        <dbReference type="EMBL" id="VAW12751.1"/>
    </source>
</evidence>
<organism evidence="12">
    <name type="scientific">hydrothermal vent metagenome</name>
    <dbReference type="NCBI Taxonomy" id="652676"/>
    <lineage>
        <taxon>unclassified sequences</taxon>
        <taxon>metagenomes</taxon>
        <taxon>ecological metagenomes</taxon>
    </lineage>
</organism>
<dbReference type="InterPro" id="IPR017170">
    <property type="entry name" value="Lhr-like"/>
</dbReference>
<keyword evidence="3" id="KW-0378">Hydrolase</keyword>
<evidence type="ECO:0000256" key="2">
    <source>
        <dbReference type="ARBA" id="ARBA00022763"/>
    </source>
</evidence>
<feature type="domain" description="Helicase ATP-binding" evidence="10">
    <location>
        <begin position="37"/>
        <end position="216"/>
    </location>
</feature>
<name>A0A3B0T1Z0_9ZZZZ</name>
<keyword evidence="8" id="KW-0413">Isomerase</keyword>
<dbReference type="InterPro" id="IPR013701">
    <property type="entry name" value="Lhr-like_DEAD/DEAH_assoc"/>
</dbReference>
<dbReference type="EMBL" id="UOEM01000052">
    <property type="protein sequence ID" value="VAW12751.1"/>
    <property type="molecule type" value="Genomic_DNA"/>
</dbReference>
<evidence type="ECO:0000256" key="5">
    <source>
        <dbReference type="ARBA" id="ARBA00022840"/>
    </source>
</evidence>
<dbReference type="InterPro" id="IPR045628">
    <property type="entry name" value="Lhr_WH_dom"/>
</dbReference>
<keyword evidence="4 12" id="KW-0347">Helicase</keyword>
<evidence type="ECO:0000256" key="9">
    <source>
        <dbReference type="ARBA" id="ARBA00093467"/>
    </source>
</evidence>
<dbReference type="Gene3D" id="3.40.50.300">
    <property type="entry name" value="P-loop containing nucleotide triphosphate hydrolases"/>
    <property type="match status" value="2"/>
</dbReference>
<dbReference type="GO" id="GO:0003677">
    <property type="term" value="F:DNA binding"/>
    <property type="evidence" value="ECO:0007669"/>
    <property type="project" value="UniProtKB-KW"/>
</dbReference>
<evidence type="ECO:0000256" key="7">
    <source>
        <dbReference type="ARBA" id="ARBA00023204"/>
    </source>
</evidence>
<dbReference type="InterPro" id="IPR001650">
    <property type="entry name" value="Helicase_C-like"/>
</dbReference>
<feature type="domain" description="Helicase C-terminal" evidence="11">
    <location>
        <begin position="249"/>
        <end position="392"/>
    </location>
</feature>
<dbReference type="InterPro" id="IPR052511">
    <property type="entry name" value="ATP-dep_Helicase"/>
</dbReference>
<keyword evidence="7" id="KW-0234">DNA repair</keyword>
<dbReference type="PROSITE" id="PS51194">
    <property type="entry name" value="HELICASE_CTER"/>
    <property type="match status" value="1"/>
</dbReference>
<dbReference type="PROSITE" id="PS51192">
    <property type="entry name" value="HELICASE_ATP_BIND_1"/>
    <property type="match status" value="1"/>
</dbReference>
<evidence type="ECO:0000259" key="10">
    <source>
        <dbReference type="PROSITE" id="PS51192"/>
    </source>
</evidence>
<evidence type="ECO:0000256" key="3">
    <source>
        <dbReference type="ARBA" id="ARBA00022801"/>
    </source>
</evidence>
<keyword evidence="5" id="KW-0067">ATP-binding</keyword>
<dbReference type="PANTHER" id="PTHR47962:SF3">
    <property type="entry name" value="LARGE ATP-DEPENDENT HELICASE-RELATED PROTEIN"/>
    <property type="match status" value="1"/>
</dbReference>
<accession>A0A3B0T1Z0</accession>
<dbReference type="PANTHER" id="PTHR47962">
    <property type="entry name" value="ATP-DEPENDENT HELICASE LHR-RELATED-RELATED"/>
    <property type="match status" value="1"/>
</dbReference>
<comment type="similarity">
    <text evidence="9">Belongs to the Lhr helicase family. Lhr-Core subfamily.</text>
</comment>
<dbReference type="Pfam" id="PF19306">
    <property type="entry name" value="WHD_Lhr"/>
    <property type="match status" value="1"/>
</dbReference>
<evidence type="ECO:0000256" key="1">
    <source>
        <dbReference type="ARBA" id="ARBA00022741"/>
    </source>
</evidence>
<dbReference type="AlphaFoldDB" id="A0A3B0T1Z0"/>